<gene>
    <name evidence="7" type="ORF">Sv326_1257</name>
</gene>
<dbReference type="Pfam" id="PF01943">
    <property type="entry name" value="Polysacc_synt"/>
    <property type="match status" value="1"/>
</dbReference>
<feature type="transmembrane region" description="Helical" evidence="6">
    <location>
        <begin position="261"/>
        <end position="281"/>
    </location>
</feature>
<evidence type="ECO:0000313" key="8">
    <source>
        <dbReference type="Proteomes" id="UP000510821"/>
    </source>
</evidence>
<feature type="transmembrane region" description="Helical" evidence="6">
    <location>
        <begin position="150"/>
        <end position="174"/>
    </location>
</feature>
<dbReference type="KEGG" id="flt:Sv326_1257"/>
<dbReference type="InterPro" id="IPR050833">
    <property type="entry name" value="Poly_Biosynth_Transport"/>
</dbReference>
<feature type="transmembrane region" description="Helical" evidence="6">
    <location>
        <begin position="39"/>
        <end position="60"/>
    </location>
</feature>
<evidence type="ECO:0000256" key="1">
    <source>
        <dbReference type="ARBA" id="ARBA00004651"/>
    </source>
</evidence>
<keyword evidence="5 6" id="KW-0472">Membrane</keyword>
<feature type="transmembrane region" description="Helical" evidence="6">
    <location>
        <begin position="221"/>
        <end position="241"/>
    </location>
</feature>
<name>A0A7D5XIE6_FERL1</name>
<feature type="transmembrane region" description="Helical" evidence="6">
    <location>
        <begin position="12"/>
        <end position="33"/>
    </location>
</feature>
<keyword evidence="4 6" id="KW-1133">Transmembrane helix</keyword>
<protein>
    <submittedName>
        <fullName evidence="7">Uncharacterized protein</fullName>
    </submittedName>
</protein>
<dbReference type="AlphaFoldDB" id="A0A7D5XIE6"/>
<dbReference type="InterPro" id="IPR002797">
    <property type="entry name" value="Polysacc_synth"/>
</dbReference>
<dbReference type="GO" id="GO:0005886">
    <property type="term" value="C:plasma membrane"/>
    <property type="evidence" value="ECO:0007669"/>
    <property type="project" value="UniProtKB-SubCell"/>
</dbReference>
<feature type="transmembrane region" description="Helical" evidence="6">
    <location>
        <begin position="302"/>
        <end position="326"/>
    </location>
</feature>
<accession>A0A7D5XIE6</accession>
<keyword evidence="2" id="KW-1003">Cell membrane</keyword>
<feature type="transmembrane region" description="Helical" evidence="6">
    <location>
        <begin position="366"/>
        <end position="385"/>
    </location>
</feature>
<feature type="transmembrane region" description="Helical" evidence="6">
    <location>
        <begin position="448"/>
        <end position="467"/>
    </location>
</feature>
<evidence type="ECO:0000256" key="5">
    <source>
        <dbReference type="ARBA" id="ARBA00023136"/>
    </source>
</evidence>
<sequence length="489" mass="54211">MMRELVQQNIYAFLTPITVLISGLVVSLLFTRLLPPAQFGVFTTLISFTMLFAGISDLGVPNTLVKIAGGSFHSKDGHAGFYVRYLLKWKLAAMIIVSAALLVFSKELAQVFLHDAGFAYVMQAMSVLVILFSISQFVTTLFTSIGRFEYLSVISVILNGSKVLFPILFILLFGSSLSSIIEGVLVAFALAALASLLLFLFRFKEDLSYSAPKSTTKLNSFLFYSTVLVWAGLLSTNVDALMLNYFRGPGELAFFQVSNSVITMLLTLLPFSSTFMLSFLVRMEAKKEKELQKIFFDRSIKYGLLASIPLSFLVYLTANRIIFFFWPQSYMPSAISLRILSLLIPFNLLSGICVSLFMSKGRMKELTINTFIFYLFTWSIGLYLIPKYGLVGTALTFVLSAILQAIVLVRLSLKTLGMRINPIHLLKPALASIIITLAILILNPIIKSTILLFVIAGALFCVAYLPLLDADDKKLINTLLSLAKLGSLF</sequence>
<evidence type="ECO:0000256" key="3">
    <source>
        <dbReference type="ARBA" id="ARBA00022692"/>
    </source>
</evidence>
<feature type="transmembrane region" description="Helical" evidence="6">
    <location>
        <begin position="338"/>
        <end position="359"/>
    </location>
</feature>
<dbReference type="PANTHER" id="PTHR30250">
    <property type="entry name" value="PST FAMILY PREDICTED COLANIC ACID TRANSPORTER"/>
    <property type="match status" value="1"/>
</dbReference>
<dbReference type="EMBL" id="CP058998">
    <property type="protein sequence ID" value="QLJ53432.1"/>
    <property type="molecule type" value="Genomic_DNA"/>
</dbReference>
<evidence type="ECO:0000256" key="6">
    <source>
        <dbReference type="SAM" id="Phobius"/>
    </source>
</evidence>
<feature type="transmembrane region" description="Helical" evidence="6">
    <location>
        <begin position="391"/>
        <end position="413"/>
    </location>
</feature>
<reference evidence="8" key="1">
    <citation type="submission" date="2020-07" db="EMBL/GenBank/DDBJ databases">
        <title>Metabolic diversity and evolutionary history of the archaeal phylum ###Micrarchaeota### uncovered from a freshwater lake metagenome.</title>
        <authorList>
            <person name="Kadnikov V.V."/>
            <person name="Savvichev A.S."/>
            <person name="Mardanov A.V."/>
            <person name="Beletsky A.V."/>
            <person name="Chupakov A.V."/>
            <person name="Kokryatskaya N.M."/>
            <person name="Pimenov N.V."/>
            <person name="Ravin N.V."/>
        </authorList>
    </citation>
    <scope>NUCLEOTIDE SEQUENCE [LARGE SCALE GENOMIC DNA]</scope>
</reference>
<evidence type="ECO:0000256" key="4">
    <source>
        <dbReference type="ARBA" id="ARBA00022989"/>
    </source>
</evidence>
<feature type="transmembrane region" description="Helical" evidence="6">
    <location>
        <begin position="117"/>
        <end position="138"/>
    </location>
</feature>
<keyword evidence="3 6" id="KW-0812">Transmembrane</keyword>
<dbReference type="PANTHER" id="PTHR30250:SF11">
    <property type="entry name" value="O-ANTIGEN TRANSPORTER-RELATED"/>
    <property type="match status" value="1"/>
</dbReference>
<evidence type="ECO:0000313" key="7">
    <source>
        <dbReference type="EMBL" id="QLJ53432.1"/>
    </source>
</evidence>
<evidence type="ECO:0000256" key="2">
    <source>
        <dbReference type="ARBA" id="ARBA00022475"/>
    </source>
</evidence>
<feature type="transmembrane region" description="Helical" evidence="6">
    <location>
        <begin position="180"/>
        <end position="201"/>
    </location>
</feature>
<feature type="transmembrane region" description="Helical" evidence="6">
    <location>
        <begin position="81"/>
        <end position="105"/>
    </location>
</feature>
<proteinExistence type="predicted"/>
<organism evidence="7 8">
    <name type="scientific">Fermentimicrarchaeum limneticum</name>
    <dbReference type="NCBI Taxonomy" id="2795018"/>
    <lineage>
        <taxon>Archaea</taxon>
        <taxon>Candidatus Micrarchaeota</taxon>
        <taxon>Candidatus Fermentimicrarchaeales</taxon>
        <taxon>Candidatus Fermentimicrarchaeaceae</taxon>
        <taxon>Candidatus Fermentimicrarchaeum</taxon>
    </lineage>
</organism>
<comment type="subcellular location">
    <subcellularLocation>
        <location evidence="1">Cell membrane</location>
        <topology evidence="1">Multi-pass membrane protein</topology>
    </subcellularLocation>
</comment>
<feature type="transmembrane region" description="Helical" evidence="6">
    <location>
        <begin position="425"/>
        <end position="442"/>
    </location>
</feature>
<dbReference type="Proteomes" id="UP000510821">
    <property type="component" value="Chromosome"/>
</dbReference>